<dbReference type="Proteomes" id="UP000190188">
    <property type="component" value="Unassembled WGS sequence"/>
</dbReference>
<comment type="caution">
    <text evidence="1">The sequence shown here is derived from an EMBL/GenBank/DDBJ whole genome shotgun (WGS) entry which is preliminary data.</text>
</comment>
<dbReference type="EMBL" id="MSZX01000002">
    <property type="protein sequence ID" value="OPA80182.1"/>
    <property type="molecule type" value="Genomic_DNA"/>
</dbReference>
<accession>A0A1T2XK38</accession>
<name>A0A1T2XK38_9BACL</name>
<dbReference type="STRING" id="1324314.BVG16_05400"/>
<gene>
    <name evidence="1" type="ORF">BVG16_05400</name>
</gene>
<evidence type="ECO:0000313" key="1">
    <source>
        <dbReference type="EMBL" id="OPA80182.1"/>
    </source>
</evidence>
<protein>
    <submittedName>
        <fullName evidence="1">Uncharacterized protein</fullName>
    </submittedName>
</protein>
<proteinExistence type="predicted"/>
<evidence type="ECO:0000313" key="2">
    <source>
        <dbReference type="Proteomes" id="UP000190188"/>
    </source>
</evidence>
<keyword evidence="2" id="KW-1185">Reference proteome</keyword>
<organism evidence="1 2">
    <name type="scientific">Paenibacillus selenitireducens</name>
    <dbReference type="NCBI Taxonomy" id="1324314"/>
    <lineage>
        <taxon>Bacteria</taxon>
        <taxon>Bacillati</taxon>
        <taxon>Bacillota</taxon>
        <taxon>Bacilli</taxon>
        <taxon>Bacillales</taxon>
        <taxon>Paenibacillaceae</taxon>
        <taxon>Paenibacillus</taxon>
    </lineage>
</organism>
<sequence>MTELETNAMIEGYFQHFTDFDVELRRISIYAGLTFRNQSNETLDNPEIILQISPGNVGKLSGKVLSPSLISVYGMYMKSRNGSPHGWSFTREDWSSHGKKTGEYRIQSIEPLQLTPGSSFELKEIQMDFNFPKHAGTIQIDAYLFIRNQMYSVWNPICIHLYGAAQSN</sequence>
<reference evidence="1 2" key="1">
    <citation type="submission" date="2017-01" db="EMBL/GenBank/DDBJ databases">
        <title>Genome analysis of Paenibacillus selenitrireducens ES3-24.</title>
        <authorList>
            <person name="Xu D."/>
            <person name="Yao R."/>
            <person name="Zheng S."/>
        </authorList>
    </citation>
    <scope>NUCLEOTIDE SEQUENCE [LARGE SCALE GENOMIC DNA]</scope>
    <source>
        <strain evidence="1 2">ES3-24</strain>
    </source>
</reference>
<dbReference type="AlphaFoldDB" id="A0A1T2XK38"/>